<dbReference type="InterPro" id="IPR006664">
    <property type="entry name" value="OMP_bac"/>
</dbReference>
<evidence type="ECO:0000256" key="1">
    <source>
        <dbReference type="ARBA" id="ARBA00004442"/>
    </source>
</evidence>
<comment type="subcellular location">
    <subcellularLocation>
        <location evidence="1">Cell outer membrane</location>
    </subcellularLocation>
</comment>
<feature type="domain" description="OmpA-like" evidence="6">
    <location>
        <begin position="190"/>
        <end position="304"/>
    </location>
</feature>
<feature type="compositionally biased region" description="Basic and acidic residues" evidence="5">
    <location>
        <begin position="290"/>
        <end position="304"/>
    </location>
</feature>
<dbReference type="Gene3D" id="3.30.1330.60">
    <property type="entry name" value="OmpA-like domain"/>
    <property type="match status" value="1"/>
</dbReference>
<organism evidence="7 8">
    <name type="scientific">Lysobacter korlensis</name>
    <dbReference type="NCBI Taxonomy" id="553636"/>
    <lineage>
        <taxon>Bacteria</taxon>
        <taxon>Pseudomonadati</taxon>
        <taxon>Pseudomonadota</taxon>
        <taxon>Gammaproteobacteria</taxon>
        <taxon>Lysobacterales</taxon>
        <taxon>Lysobacteraceae</taxon>
        <taxon>Lysobacter</taxon>
    </lineage>
</organism>
<evidence type="ECO:0000256" key="3">
    <source>
        <dbReference type="ARBA" id="ARBA00023237"/>
    </source>
</evidence>
<dbReference type="PANTHER" id="PTHR30329:SF21">
    <property type="entry name" value="LIPOPROTEIN YIAD-RELATED"/>
    <property type="match status" value="1"/>
</dbReference>
<evidence type="ECO:0000313" key="8">
    <source>
        <dbReference type="Proteomes" id="UP001589896"/>
    </source>
</evidence>
<sequence length="304" mass="32827">MVSEVAPDAATPAASAPTSQAFDVSAVPVSDQPLGSFPFIQLPAGYSATGAQTMEYERVPVWTGDRMEWVEGKVYMSSFENEEGKPFSALELSRNLEQLVTSVGGVKVTESEVPAAAVEQIPQATRDRLEGALLWLEFSTANTYLIRRADRDVWIQLRHSPQFPASWMVVETRPFTATAKLLPAAELKQQLDSTGTVRLHVNFATDKAEILAESQPQLAEAARMLRDDPALRIAVGGHTDNSGDLSHNLRLSDARAKAVVAALVAEGIDAGRLSAKGFGATQPVADNGSEDGRAKNRRVELSKR</sequence>
<keyword evidence="2 4" id="KW-0472">Membrane</keyword>
<dbReference type="PRINTS" id="PR01021">
    <property type="entry name" value="OMPADOMAIN"/>
</dbReference>
<dbReference type="CDD" id="cd07185">
    <property type="entry name" value="OmpA_C-like"/>
    <property type="match status" value="1"/>
</dbReference>
<gene>
    <name evidence="7" type="ORF">ACFFGH_01645</name>
</gene>
<name>A0ABV6RJ08_9GAMM</name>
<comment type="caution">
    <text evidence="7">The sequence shown here is derived from an EMBL/GenBank/DDBJ whole genome shotgun (WGS) entry which is preliminary data.</text>
</comment>
<keyword evidence="8" id="KW-1185">Reference proteome</keyword>
<reference evidence="7 8" key="1">
    <citation type="submission" date="2024-09" db="EMBL/GenBank/DDBJ databases">
        <authorList>
            <person name="Sun Q."/>
            <person name="Mori K."/>
        </authorList>
    </citation>
    <scope>NUCLEOTIDE SEQUENCE [LARGE SCALE GENOMIC DNA]</scope>
    <source>
        <strain evidence="7 8">KCTC 23076</strain>
    </source>
</reference>
<dbReference type="InterPro" id="IPR036737">
    <property type="entry name" value="OmpA-like_sf"/>
</dbReference>
<evidence type="ECO:0000256" key="2">
    <source>
        <dbReference type="ARBA" id="ARBA00023136"/>
    </source>
</evidence>
<feature type="region of interest" description="Disordered" evidence="5">
    <location>
        <begin position="278"/>
        <end position="304"/>
    </location>
</feature>
<dbReference type="Pfam" id="PF00691">
    <property type="entry name" value="OmpA"/>
    <property type="match status" value="1"/>
</dbReference>
<evidence type="ECO:0000256" key="5">
    <source>
        <dbReference type="SAM" id="MobiDB-lite"/>
    </source>
</evidence>
<evidence type="ECO:0000259" key="6">
    <source>
        <dbReference type="PROSITE" id="PS51123"/>
    </source>
</evidence>
<accession>A0ABV6RJ08</accession>
<dbReference type="PROSITE" id="PS51123">
    <property type="entry name" value="OMPA_2"/>
    <property type="match status" value="1"/>
</dbReference>
<dbReference type="PANTHER" id="PTHR30329">
    <property type="entry name" value="STATOR ELEMENT OF FLAGELLAR MOTOR COMPLEX"/>
    <property type="match status" value="1"/>
</dbReference>
<dbReference type="RefSeq" id="WP_386664255.1">
    <property type="nucleotide sequence ID" value="NZ_JBHLTG010000001.1"/>
</dbReference>
<dbReference type="InterPro" id="IPR050330">
    <property type="entry name" value="Bact_OuterMem_StrucFunc"/>
</dbReference>
<evidence type="ECO:0000256" key="4">
    <source>
        <dbReference type="PROSITE-ProRule" id="PRU00473"/>
    </source>
</evidence>
<keyword evidence="3" id="KW-0998">Cell outer membrane</keyword>
<proteinExistence type="predicted"/>
<dbReference type="Proteomes" id="UP001589896">
    <property type="component" value="Unassembled WGS sequence"/>
</dbReference>
<dbReference type="PRINTS" id="PR01023">
    <property type="entry name" value="NAFLGMOTY"/>
</dbReference>
<protein>
    <submittedName>
        <fullName evidence="7">OmpA family protein</fullName>
    </submittedName>
</protein>
<dbReference type="InterPro" id="IPR006665">
    <property type="entry name" value="OmpA-like"/>
</dbReference>
<dbReference type="EMBL" id="JBHLTG010000001">
    <property type="protein sequence ID" value="MFC0676554.1"/>
    <property type="molecule type" value="Genomic_DNA"/>
</dbReference>
<evidence type="ECO:0000313" key="7">
    <source>
        <dbReference type="EMBL" id="MFC0676554.1"/>
    </source>
</evidence>
<dbReference type="SUPFAM" id="SSF103088">
    <property type="entry name" value="OmpA-like"/>
    <property type="match status" value="1"/>
</dbReference>